<evidence type="ECO:0000256" key="1">
    <source>
        <dbReference type="SAM" id="Phobius"/>
    </source>
</evidence>
<reference evidence="3" key="1">
    <citation type="submission" date="2023-07" db="EMBL/GenBank/DDBJ databases">
        <title>30 novel species of actinomycetes from the DSMZ collection.</title>
        <authorList>
            <person name="Nouioui I."/>
        </authorList>
    </citation>
    <scope>NUCLEOTIDE SEQUENCE [LARGE SCALE GENOMIC DNA]</scope>
    <source>
        <strain evidence="3">DSM 41981</strain>
    </source>
</reference>
<proteinExistence type="predicted"/>
<dbReference type="AlphaFoldDB" id="A0ABD5EIZ2"/>
<dbReference type="Proteomes" id="UP001183535">
    <property type="component" value="Unassembled WGS sequence"/>
</dbReference>
<gene>
    <name evidence="2" type="ORF">RM877_03890</name>
</gene>
<keyword evidence="1" id="KW-1133">Transmembrane helix</keyword>
<dbReference type="RefSeq" id="WP_093824967.1">
    <property type="nucleotide sequence ID" value="NZ_JAVRES010000001.1"/>
</dbReference>
<keyword evidence="3" id="KW-1185">Reference proteome</keyword>
<accession>A0ABD5EIZ2</accession>
<comment type="caution">
    <text evidence="2">The sequence shown here is derived from an EMBL/GenBank/DDBJ whole genome shotgun (WGS) entry which is preliminary data.</text>
</comment>
<protein>
    <submittedName>
        <fullName evidence="2">Uncharacterized protein</fullName>
    </submittedName>
</protein>
<evidence type="ECO:0000313" key="3">
    <source>
        <dbReference type="Proteomes" id="UP001183535"/>
    </source>
</evidence>
<evidence type="ECO:0000313" key="2">
    <source>
        <dbReference type="EMBL" id="MDT0433820.1"/>
    </source>
</evidence>
<organism evidence="2 3">
    <name type="scientific">Streptomyces doudnae</name>
    <dbReference type="NCBI Taxonomy" id="3075536"/>
    <lineage>
        <taxon>Bacteria</taxon>
        <taxon>Bacillati</taxon>
        <taxon>Actinomycetota</taxon>
        <taxon>Actinomycetes</taxon>
        <taxon>Kitasatosporales</taxon>
        <taxon>Streptomycetaceae</taxon>
        <taxon>Streptomyces</taxon>
    </lineage>
</organism>
<sequence>MRTESTTAWSHEVTRGAFRRYRLIALVWLGVGALGTVGIPPAAVAFDRAGMERISSLMAGLWVGFISALIIGVCLARNAARMRRCLRRRPWTAYPVTVLPPGLGGPVVRLCPADTGEVFVQSVVAFTFRWHQVGSADTLWFCGVPGRGGVLARPGGEPLLWGRRIRVPWIRHWREHVDRG</sequence>
<name>A0ABD5EIZ2_9ACTN</name>
<keyword evidence="1" id="KW-0812">Transmembrane</keyword>
<feature type="transmembrane region" description="Helical" evidence="1">
    <location>
        <begin position="21"/>
        <end position="39"/>
    </location>
</feature>
<keyword evidence="1" id="KW-0472">Membrane</keyword>
<dbReference type="EMBL" id="JAVRES010000001">
    <property type="protein sequence ID" value="MDT0433820.1"/>
    <property type="molecule type" value="Genomic_DNA"/>
</dbReference>
<feature type="transmembrane region" description="Helical" evidence="1">
    <location>
        <begin position="59"/>
        <end position="80"/>
    </location>
</feature>